<dbReference type="RefSeq" id="WP_176141571.1">
    <property type="nucleotide sequence ID" value="NZ_FUYP01000011.1"/>
</dbReference>
<keyword evidence="2" id="KW-1185">Reference proteome</keyword>
<reference evidence="2" key="1">
    <citation type="submission" date="2017-02" db="EMBL/GenBank/DDBJ databases">
        <authorList>
            <person name="Varghese N."/>
            <person name="Submissions S."/>
        </authorList>
    </citation>
    <scope>NUCLEOTIDE SEQUENCE [LARGE SCALE GENOMIC DNA]</scope>
    <source>
        <strain evidence="2">R11H</strain>
    </source>
</reference>
<dbReference type="EMBL" id="FUYP01000011">
    <property type="protein sequence ID" value="SKB63263.1"/>
    <property type="molecule type" value="Genomic_DNA"/>
</dbReference>
<evidence type="ECO:0000313" key="1">
    <source>
        <dbReference type="EMBL" id="SKB63263.1"/>
    </source>
</evidence>
<evidence type="ECO:0000313" key="2">
    <source>
        <dbReference type="Proteomes" id="UP000190044"/>
    </source>
</evidence>
<gene>
    <name evidence="1" type="ORF">SAMN06295937_1011141</name>
</gene>
<proteinExistence type="predicted"/>
<organism evidence="1 2">
    <name type="scientific">Sphingopyxis flava</name>
    <dbReference type="NCBI Taxonomy" id="1507287"/>
    <lineage>
        <taxon>Bacteria</taxon>
        <taxon>Pseudomonadati</taxon>
        <taxon>Pseudomonadota</taxon>
        <taxon>Alphaproteobacteria</taxon>
        <taxon>Sphingomonadales</taxon>
        <taxon>Sphingomonadaceae</taxon>
        <taxon>Sphingopyxis</taxon>
    </lineage>
</organism>
<dbReference type="AlphaFoldDB" id="A0A1T5CV91"/>
<protein>
    <submittedName>
        <fullName evidence="1">Uncharacterized protein</fullName>
    </submittedName>
</protein>
<name>A0A1T5CV91_9SPHN</name>
<accession>A0A1T5CV91</accession>
<sequence>MNITPEMFRAYVNRIDDDELADFIDAINGEIKLLEQDDFFGTEGFEKRFA</sequence>
<dbReference type="Proteomes" id="UP000190044">
    <property type="component" value="Unassembled WGS sequence"/>
</dbReference>